<dbReference type="InterPro" id="IPR029044">
    <property type="entry name" value="Nucleotide-diphossugar_trans"/>
</dbReference>
<evidence type="ECO:0000256" key="3">
    <source>
        <dbReference type="SAM" id="SignalP"/>
    </source>
</evidence>
<dbReference type="Ensembl" id="ENSEAST00005029471.1">
    <property type="protein sequence ID" value="ENSEASP00005027144.1"/>
    <property type="gene ID" value="ENSEASG00005018490.1"/>
</dbReference>
<keyword evidence="2" id="KW-0472">Membrane</keyword>
<dbReference type="PANTHER" id="PTHR12369:SF15">
    <property type="entry name" value="BETA-1,4-N-ACETYLGALACTOSAMINYLTRANSFERASE 3"/>
    <property type="match status" value="1"/>
</dbReference>
<organism evidence="5">
    <name type="scientific">Equus asinus asinus</name>
    <dbReference type="NCBI Taxonomy" id="83772"/>
    <lineage>
        <taxon>Eukaryota</taxon>
        <taxon>Metazoa</taxon>
        <taxon>Chordata</taxon>
        <taxon>Craniata</taxon>
        <taxon>Vertebrata</taxon>
        <taxon>Euteleostomi</taxon>
        <taxon>Mammalia</taxon>
        <taxon>Eutheria</taxon>
        <taxon>Laurasiatheria</taxon>
        <taxon>Perissodactyla</taxon>
        <taxon>Equidae</taxon>
        <taxon>Equus</taxon>
    </lineage>
</organism>
<gene>
    <name evidence="5" type="primary">B4GALNT3</name>
</gene>
<reference evidence="5" key="1">
    <citation type="submission" date="2023-03" db="UniProtKB">
        <authorList>
            <consortium name="Ensembl"/>
        </authorList>
    </citation>
    <scope>IDENTIFICATION</scope>
</reference>
<dbReference type="InterPro" id="IPR051227">
    <property type="entry name" value="CS_glycosyltransferase"/>
</dbReference>
<dbReference type="AlphaFoldDB" id="A0A8C4MKW9"/>
<feature type="domain" description="Galactosyltransferase C-terminal" evidence="4">
    <location>
        <begin position="711"/>
        <end position="785"/>
    </location>
</feature>
<accession>A0A8C4MKW9</accession>
<dbReference type="PANTHER" id="PTHR12369">
    <property type="entry name" value="CHONDROITIN SYNTHASE"/>
    <property type="match status" value="1"/>
</dbReference>
<feature type="chain" id="PRO_5034345521" evidence="3">
    <location>
        <begin position="20"/>
        <end position="799"/>
    </location>
</feature>
<protein>
    <submittedName>
        <fullName evidence="5">Beta-1,4-N-acetyl-galactosaminyltransferase 3</fullName>
    </submittedName>
</protein>
<sequence length="799" mass="95121">VVSAFWLLCFFLLPFCCPSGKFFFAIAADDNAEFFLSRDDQVSGLFFLASVGKTGKEWTAPGFFGKFWSQISNLFFSQRYYFEVLHFFNDEGTDHVEWRRNDFFAKFTLIDSPSFFLFTTLYSDPRAILFFVPWSVSEPSVFLVLLECPCPRIFFASVWQPMDMVFFHGRQGTSALNLFLGVFGPLSQCLFLDPACTLIPLLFLSSVPLIPKSLFFHVLPDCAYKLFFLVDGLPLQRFFLLRFVHLSFFYPNDYTRLSHFFSHNKCFYQENFFYQDRFSFQEYIKIDQPEKLFLEQPGFEEALLVFFQYGEAAEETLFFDEQNARMPEVFLVPTSTPGQEVFFYRFRSLRKLLFLPQEGLLSPFFFLNSTAPFPLRIFFIPVQLPEKRVFLPIPEPSQDPLFFDKWLPGHRAVFLPQVKHPRPTVFFPRKTLGQSQFFFQVESYIAEQIFFDRMEPLAPRIFLHGEEEVVAAADQEGQVEGEEDVFLEEEEEDVNEVFLYVPMFDPVVIFFQTFSARNLDFFFLRTDWIDLNFFLSGNLLLPEQVFFEVTRARNLQGLVWFFYNHRRQVLNVFFSEPKLCWPQGFFWNHRAMVHFIFFLKNQARWVFFFIRDMEKLFHFFSDPHFNIIITFFNSEDMDIEMAFFRSKLRRVPWPPRPGLFLSADSYICPQVFFSIVFLCDLHIFFPAGVVDTIRIFFVEGKMAFAPIFLRLHCGATPQFFLGYWFFYGFGLLGIYKFFLDRIGGMNTREFRDRWGGEDWEFFYRILQAGLEVERLSLRNFFHHFHSKRGMWNRRQMKMP</sequence>
<feature type="transmembrane region" description="Helical" evidence="2">
    <location>
        <begin position="719"/>
        <end position="738"/>
    </location>
</feature>
<dbReference type="Gene3D" id="3.90.550.10">
    <property type="entry name" value="Spore Coat Polysaccharide Biosynthesis Protein SpsA, Chain A"/>
    <property type="match status" value="1"/>
</dbReference>
<evidence type="ECO:0000259" key="4">
    <source>
        <dbReference type="Pfam" id="PF02709"/>
    </source>
</evidence>
<dbReference type="SUPFAM" id="SSF53448">
    <property type="entry name" value="Nucleotide-diphospho-sugar transferases"/>
    <property type="match status" value="1"/>
</dbReference>
<proteinExistence type="predicted"/>
<name>A0A8C4MKW9_EQUAS</name>
<keyword evidence="1" id="KW-0808">Transferase</keyword>
<evidence type="ECO:0000313" key="5">
    <source>
        <dbReference type="Ensembl" id="ENSEASP00005027144.1"/>
    </source>
</evidence>
<feature type="signal peptide" evidence="3">
    <location>
        <begin position="1"/>
        <end position="19"/>
    </location>
</feature>
<dbReference type="InterPro" id="IPR027791">
    <property type="entry name" value="Galactosyl_T_C"/>
</dbReference>
<keyword evidence="2" id="KW-1133">Transmembrane helix</keyword>
<evidence type="ECO:0000256" key="1">
    <source>
        <dbReference type="ARBA" id="ARBA00022679"/>
    </source>
</evidence>
<evidence type="ECO:0000256" key="2">
    <source>
        <dbReference type="SAM" id="Phobius"/>
    </source>
</evidence>
<dbReference type="GO" id="GO:0008376">
    <property type="term" value="F:acetylgalactosaminyltransferase activity"/>
    <property type="evidence" value="ECO:0007669"/>
    <property type="project" value="TreeGrafter"/>
</dbReference>
<dbReference type="Pfam" id="PF02709">
    <property type="entry name" value="Glyco_transf_7C"/>
    <property type="match status" value="1"/>
</dbReference>
<keyword evidence="2" id="KW-0812">Transmembrane</keyword>
<keyword evidence="3" id="KW-0732">Signal</keyword>